<keyword evidence="2" id="KW-1185">Reference proteome</keyword>
<accession>A0ABP1YIL9</accession>
<name>A0ABP1YIL9_9GAMM</name>
<sequence length="138" mass="15457">MKITNNLNKLIMNNQNTNEVGINKGNTLSLEKKFPEDIAYELVNNIKINNLKNLKEAYKIISENLNGNDNNTKSSIIVHANALLQSTDSKEDKALSSNIATPLLINDSVINKTVKEFTSSILNNQLSYIESDDEDEIF</sequence>
<evidence type="ECO:0000313" key="2">
    <source>
        <dbReference type="Proteomes" id="UP000040578"/>
    </source>
</evidence>
<protein>
    <submittedName>
        <fullName evidence="1">Uncharacterized protein</fullName>
    </submittedName>
</protein>
<evidence type="ECO:0000313" key="1">
    <source>
        <dbReference type="EMBL" id="CNF07957.1"/>
    </source>
</evidence>
<organism evidence="1 2">
    <name type="scientific">Yersinia nurmii</name>
    <dbReference type="NCBI Taxonomy" id="685706"/>
    <lineage>
        <taxon>Bacteria</taxon>
        <taxon>Pseudomonadati</taxon>
        <taxon>Pseudomonadota</taxon>
        <taxon>Gammaproteobacteria</taxon>
        <taxon>Enterobacterales</taxon>
        <taxon>Yersiniaceae</taxon>
        <taxon>Yersinia</taxon>
    </lineage>
</organism>
<dbReference type="Proteomes" id="UP000040578">
    <property type="component" value="Unassembled WGS sequence"/>
</dbReference>
<gene>
    <name evidence="1" type="ORF">ERS137967_03265</name>
</gene>
<proteinExistence type="predicted"/>
<comment type="caution">
    <text evidence="1">The sequence shown here is derived from an EMBL/GenBank/DDBJ whole genome shotgun (WGS) entry which is preliminary data.</text>
</comment>
<dbReference type="EMBL" id="CPYD01000014">
    <property type="protein sequence ID" value="CNF07957.1"/>
    <property type="molecule type" value="Genomic_DNA"/>
</dbReference>
<reference evidence="1 2" key="1">
    <citation type="submission" date="2015-03" db="EMBL/GenBank/DDBJ databases">
        <authorList>
            <consortium name="Pathogen Informatics"/>
            <person name="Murphy D."/>
        </authorList>
    </citation>
    <scope>NUCLEOTIDE SEQUENCE [LARGE SCALE GENOMIC DNA]</scope>
    <source>
        <strain evidence="2">type strain: CIP110231</strain>
    </source>
</reference>